<dbReference type="Gene3D" id="3.10.290.10">
    <property type="entry name" value="RNA-binding S4 domain"/>
    <property type="match status" value="1"/>
</dbReference>
<dbReference type="SUPFAM" id="SSF55174">
    <property type="entry name" value="Alpha-L RNA-binding motif"/>
    <property type="match status" value="1"/>
</dbReference>
<dbReference type="STRING" id="39480.EUAN_23350"/>
<dbReference type="Pfam" id="PF13275">
    <property type="entry name" value="S4_2"/>
    <property type="match status" value="1"/>
</dbReference>
<keyword evidence="1" id="KW-0694">RNA-binding</keyword>
<protein>
    <submittedName>
        <fullName evidence="2">Ribosome-associated protein</fullName>
    </submittedName>
</protein>
<evidence type="ECO:0000313" key="3">
    <source>
        <dbReference type="Proteomes" id="UP000180254"/>
    </source>
</evidence>
<proteinExistence type="predicted"/>
<accession>A0A1S1V458</accession>
<dbReference type="AlphaFoldDB" id="A0A1S1V458"/>
<dbReference type="EMBL" id="MKIE01000017">
    <property type="protein sequence ID" value="OHW61298.1"/>
    <property type="molecule type" value="Genomic_DNA"/>
</dbReference>
<dbReference type="InterPro" id="IPR036986">
    <property type="entry name" value="S4_RNA-bd_sf"/>
</dbReference>
<comment type="caution">
    <text evidence="2">The sequence shown here is derived from an EMBL/GenBank/DDBJ whole genome shotgun (WGS) entry which is preliminary data.</text>
</comment>
<dbReference type="OrthoDB" id="9811532at2"/>
<dbReference type="GO" id="GO:0003723">
    <property type="term" value="F:RNA binding"/>
    <property type="evidence" value="ECO:0007669"/>
    <property type="project" value="UniProtKB-KW"/>
</dbReference>
<reference evidence="2 3" key="1">
    <citation type="submission" date="2016-09" db="EMBL/GenBank/DDBJ databases">
        <title>Genome sequence of Eubacterium angustum.</title>
        <authorList>
            <person name="Poehlein A."/>
            <person name="Daniel R."/>
        </authorList>
    </citation>
    <scope>NUCLEOTIDE SEQUENCE [LARGE SCALE GENOMIC DNA]</scope>
    <source>
        <strain evidence="2 3">DSM 1989</strain>
    </source>
</reference>
<dbReference type="CDD" id="cd00165">
    <property type="entry name" value="S4"/>
    <property type="match status" value="1"/>
</dbReference>
<dbReference type="RefSeq" id="WP_071064645.1">
    <property type="nucleotide sequence ID" value="NZ_MKIE01000017.1"/>
</dbReference>
<dbReference type="Proteomes" id="UP000180254">
    <property type="component" value="Unassembled WGS sequence"/>
</dbReference>
<evidence type="ECO:0000313" key="2">
    <source>
        <dbReference type="EMBL" id="OHW61298.1"/>
    </source>
</evidence>
<dbReference type="PROSITE" id="PS50889">
    <property type="entry name" value="S4"/>
    <property type="match status" value="1"/>
</dbReference>
<gene>
    <name evidence="2" type="ORF">EUAN_23350</name>
</gene>
<sequence>MKEVVIKDEFIKLDQLLKYVGIAQTGGESKHLISSEMVKLNGIVVTQRGKKIRSGDTVEVEGYEEAYRVK</sequence>
<keyword evidence="3" id="KW-1185">Reference proteome</keyword>
<organism evidence="2 3">
    <name type="scientific">Andreesenia angusta</name>
    <dbReference type="NCBI Taxonomy" id="39480"/>
    <lineage>
        <taxon>Bacteria</taxon>
        <taxon>Bacillati</taxon>
        <taxon>Bacillota</taxon>
        <taxon>Tissierellia</taxon>
        <taxon>Tissierellales</taxon>
        <taxon>Gottschalkiaceae</taxon>
        <taxon>Andreesenia</taxon>
    </lineage>
</organism>
<evidence type="ECO:0000256" key="1">
    <source>
        <dbReference type="PROSITE-ProRule" id="PRU00182"/>
    </source>
</evidence>
<name>A0A1S1V458_9FIRM</name>